<evidence type="ECO:0000256" key="1">
    <source>
        <dbReference type="ARBA" id="ARBA00022478"/>
    </source>
</evidence>
<dbReference type="PIRSF" id="PIRSF000778">
    <property type="entry name" value="RpoK/RPB6"/>
    <property type="match status" value="1"/>
</dbReference>
<dbReference type="SUPFAM" id="SSF63562">
    <property type="entry name" value="RPB6/omega subunit-like"/>
    <property type="match status" value="1"/>
</dbReference>
<dbReference type="GO" id="GO:0003899">
    <property type="term" value="F:DNA-directed RNA polymerase activity"/>
    <property type="evidence" value="ECO:0007669"/>
    <property type="project" value="UniProtKB-EC"/>
</dbReference>
<dbReference type="PROSITE" id="PS01111">
    <property type="entry name" value="RNA_POL_K_14KD"/>
    <property type="match status" value="1"/>
</dbReference>
<dbReference type="Proteomes" id="UP000527315">
    <property type="component" value="Unassembled WGS sequence"/>
</dbReference>
<dbReference type="Gene3D" id="3.90.940.10">
    <property type="match status" value="1"/>
</dbReference>
<evidence type="ECO:0000313" key="5">
    <source>
        <dbReference type="EMBL" id="MBS3058680.1"/>
    </source>
</evidence>
<sequence length="80" mass="9221">MLIVEFFEKKVSILRLTRFEETRLISARALQLSLGAPPLAKPEKEMSMFELAKEELKQKVLPLAVIREYPDGSIKKIEAY</sequence>
<evidence type="ECO:0000313" key="6">
    <source>
        <dbReference type="Proteomes" id="UP000590964"/>
    </source>
</evidence>
<evidence type="ECO:0000313" key="3">
    <source>
        <dbReference type="EMBL" id="HIH21874.1"/>
    </source>
</evidence>
<keyword evidence="1 3" id="KW-0240">DNA-directed RNA polymerase</keyword>
<organism evidence="3 6">
    <name type="scientific">Candidatus Iainarchaeum sp</name>
    <dbReference type="NCBI Taxonomy" id="3101447"/>
    <lineage>
        <taxon>Archaea</taxon>
        <taxon>Candidatus Iainarchaeota</taxon>
        <taxon>Candidatus Iainarchaeia</taxon>
        <taxon>Candidatus Iainarchaeales</taxon>
        <taxon>Candidatus Iainarchaeaceae</taxon>
        <taxon>Candidatus Iainarchaeum</taxon>
    </lineage>
</organism>
<dbReference type="InterPro" id="IPR006111">
    <property type="entry name" value="Rpo6/Rpb6"/>
</dbReference>
<accession>A0A7J4JWM5</accession>
<reference evidence="5" key="3">
    <citation type="submission" date="2021-05" db="EMBL/GenBank/DDBJ databases">
        <title>Protein family content uncovers lineage relationships and bacterial pathway maintenance mechanisms in DPANN archaea.</title>
        <authorList>
            <person name="Castelle C.J."/>
            <person name="Meheust R."/>
            <person name="Jaffe A.L."/>
            <person name="Seitz K."/>
            <person name="Gong X."/>
            <person name="Baker B.J."/>
            <person name="Banfield J.F."/>
        </authorList>
    </citation>
    <scope>NUCLEOTIDE SEQUENCE</scope>
    <source>
        <strain evidence="5">RIFCSPLOWO2_01_FULL_43_13</strain>
    </source>
</reference>
<dbReference type="Proteomes" id="UP000590964">
    <property type="component" value="Unassembled WGS sequence"/>
</dbReference>
<reference evidence="5" key="2">
    <citation type="submission" date="2021-03" db="EMBL/GenBank/DDBJ databases">
        <authorList>
            <person name="Jaffe A."/>
        </authorList>
    </citation>
    <scope>NUCLEOTIDE SEQUENCE</scope>
    <source>
        <strain evidence="5">RIFCSPLOWO2_01_FULL_43_13</strain>
    </source>
</reference>
<dbReference type="PANTHER" id="PTHR47227:SF5">
    <property type="entry name" value="DNA-DIRECTED RNA POLYMERASES I, II, AND III SUBUNIT RPABC2"/>
    <property type="match status" value="1"/>
</dbReference>
<reference evidence="4 6" key="1">
    <citation type="journal article" date="2020" name="bioRxiv">
        <title>A rank-normalized archaeal taxonomy based on genome phylogeny resolves widespread incomplete and uneven classifications.</title>
        <authorList>
            <person name="Rinke C."/>
            <person name="Chuvochina M."/>
            <person name="Mussig A.J."/>
            <person name="Chaumeil P.-A."/>
            <person name="Waite D.W."/>
            <person name="Whitman W.B."/>
            <person name="Parks D.H."/>
            <person name="Hugenholtz P."/>
        </authorList>
    </citation>
    <scope>NUCLEOTIDE SEQUENCE [LARGE SCALE GENOMIC DNA]</scope>
    <source>
        <strain evidence="4">UBA10036</strain>
    </source>
</reference>
<dbReference type="Proteomes" id="UP000680185">
    <property type="component" value="Unassembled WGS sequence"/>
</dbReference>
<keyword evidence="5" id="KW-0808">Transferase</keyword>
<dbReference type="InterPro" id="IPR036161">
    <property type="entry name" value="RPB6/omega-like_sf"/>
</dbReference>
<evidence type="ECO:0000256" key="2">
    <source>
        <dbReference type="ARBA" id="ARBA00023163"/>
    </source>
</evidence>
<dbReference type="GO" id="GO:0000428">
    <property type="term" value="C:DNA-directed RNA polymerase complex"/>
    <property type="evidence" value="ECO:0007669"/>
    <property type="project" value="UniProtKB-KW"/>
</dbReference>
<dbReference type="GO" id="GO:0042797">
    <property type="term" value="P:tRNA transcription by RNA polymerase III"/>
    <property type="evidence" value="ECO:0007669"/>
    <property type="project" value="TreeGrafter"/>
</dbReference>
<keyword evidence="5" id="KW-0548">Nucleotidyltransferase</keyword>
<dbReference type="AlphaFoldDB" id="A0A7J4JWM5"/>
<evidence type="ECO:0000313" key="4">
    <source>
        <dbReference type="EMBL" id="HIH33593.1"/>
    </source>
</evidence>
<gene>
    <name evidence="3" type="ORF">HA222_04430</name>
    <name evidence="4" type="ORF">HA227_05085</name>
    <name evidence="5" type="ORF">J4478_04760</name>
</gene>
<dbReference type="EC" id="2.7.7.6" evidence="5"/>
<dbReference type="PANTHER" id="PTHR47227">
    <property type="entry name" value="DNA-DIRECTED RNA POLYMERASE SUBUNIT K"/>
    <property type="match status" value="1"/>
</dbReference>
<name>A0A7J4JWM5_9ARCH</name>
<dbReference type="EMBL" id="DUFW01000078">
    <property type="protein sequence ID" value="HIH21874.1"/>
    <property type="molecule type" value="Genomic_DNA"/>
</dbReference>
<dbReference type="EMBL" id="JAGVWB010000032">
    <property type="protein sequence ID" value="MBS3058680.1"/>
    <property type="molecule type" value="Genomic_DNA"/>
</dbReference>
<keyword evidence="2" id="KW-0804">Transcription</keyword>
<dbReference type="NCBIfam" id="NF002208">
    <property type="entry name" value="PRK01099.1-3"/>
    <property type="match status" value="1"/>
</dbReference>
<dbReference type="EMBL" id="DUFJ01000110">
    <property type="protein sequence ID" value="HIH33593.1"/>
    <property type="molecule type" value="Genomic_DNA"/>
</dbReference>
<dbReference type="GO" id="GO:0003677">
    <property type="term" value="F:DNA binding"/>
    <property type="evidence" value="ECO:0007669"/>
    <property type="project" value="InterPro"/>
</dbReference>
<dbReference type="GO" id="GO:0006366">
    <property type="term" value="P:transcription by RNA polymerase II"/>
    <property type="evidence" value="ECO:0007669"/>
    <property type="project" value="TreeGrafter"/>
</dbReference>
<dbReference type="InterPro" id="IPR020708">
    <property type="entry name" value="DNA-dir_RNA_polK_14-18kDa_CS"/>
</dbReference>
<protein>
    <submittedName>
        <fullName evidence="3">DNA-directed RNA polymerase subunit K</fullName>
        <ecNumber evidence="5">2.7.7.6</ecNumber>
    </submittedName>
</protein>
<proteinExistence type="predicted"/>
<comment type="caution">
    <text evidence="3">The sequence shown here is derived from an EMBL/GenBank/DDBJ whole genome shotgun (WGS) entry which is preliminary data.</text>
</comment>
<dbReference type="GO" id="GO:0006360">
    <property type="term" value="P:transcription by RNA polymerase I"/>
    <property type="evidence" value="ECO:0007669"/>
    <property type="project" value="TreeGrafter"/>
</dbReference>